<dbReference type="PROSITE" id="PS50885">
    <property type="entry name" value="HAMP"/>
    <property type="match status" value="1"/>
</dbReference>
<dbReference type="Pfam" id="PF00015">
    <property type="entry name" value="MCPsignal"/>
    <property type="match status" value="1"/>
</dbReference>
<organism evidence="7 8">
    <name type="scientific">Aliarcobacter butzleri</name>
    <dbReference type="NCBI Taxonomy" id="28197"/>
    <lineage>
        <taxon>Bacteria</taxon>
        <taxon>Pseudomonadati</taxon>
        <taxon>Campylobacterota</taxon>
        <taxon>Epsilonproteobacteria</taxon>
        <taxon>Campylobacterales</taxon>
        <taxon>Arcobacteraceae</taxon>
        <taxon>Aliarcobacter</taxon>
    </lineage>
</organism>
<gene>
    <name evidence="7" type="ORF">PJV92_08600</name>
</gene>
<evidence type="ECO:0000313" key="8">
    <source>
        <dbReference type="Proteomes" id="UP001171508"/>
    </source>
</evidence>
<dbReference type="AlphaFoldDB" id="A0AAP4PZF2"/>
<accession>A0AAP4PZF2</accession>
<comment type="similarity">
    <text evidence="2">Belongs to the methyl-accepting chemotaxis (MCP) protein family.</text>
</comment>
<feature type="transmembrane region" description="Helical" evidence="4">
    <location>
        <begin position="7"/>
        <end position="27"/>
    </location>
</feature>
<dbReference type="InterPro" id="IPR051310">
    <property type="entry name" value="MCP_chemotaxis"/>
</dbReference>
<evidence type="ECO:0000256" key="4">
    <source>
        <dbReference type="SAM" id="Phobius"/>
    </source>
</evidence>
<keyword evidence="4" id="KW-0812">Transmembrane</keyword>
<protein>
    <submittedName>
        <fullName evidence="7">Methyl-accepting chemotaxis protein</fullName>
    </submittedName>
</protein>
<dbReference type="Pfam" id="PF12729">
    <property type="entry name" value="4HB_MCP_1"/>
    <property type="match status" value="1"/>
</dbReference>
<feature type="domain" description="Methyl-accepting transducer" evidence="5">
    <location>
        <begin position="369"/>
        <end position="598"/>
    </location>
</feature>
<dbReference type="Gene3D" id="6.10.340.10">
    <property type="match status" value="1"/>
</dbReference>
<dbReference type="GO" id="GO:0007165">
    <property type="term" value="P:signal transduction"/>
    <property type="evidence" value="ECO:0007669"/>
    <property type="project" value="UniProtKB-KW"/>
</dbReference>
<dbReference type="PANTHER" id="PTHR43531:SF11">
    <property type="entry name" value="METHYL-ACCEPTING CHEMOTAXIS PROTEIN 3"/>
    <property type="match status" value="1"/>
</dbReference>
<dbReference type="InterPro" id="IPR004089">
    <property type="entry name" value="MCPsignal_dom"/>
</dbReference>
<feature type="domain" description="HAMP" evidence="6">
    <location>
        <begin position="273"/>
        <end position="320"/>
    </location>
</feature>
<dbReference type="InterPro" id="IPR024478">
    <property type="entry name" value="HlyB_4HB_MCP"/>
</dbReference>
<keyword evidence="3" id="KW-0807">Transducer</keyword>
<keyword evidence="4" id="KW-1133">Transmembrane helix</keyword>
<reference evidence="7" key="2">
    <citation type="submission" date="2023-01" db="EMBL/GenBank/DDBJ databases">
        <authorList>
            <person name="Uljanovas D."/>
        </authorList>
    </citation>
    <scope>NUCLEOTIDE SEQUENCE</scope>
    <source>
        <strain evidence="7">H19</strain>
    </source>
</reference>
<evidence type="ECO:0000259" key="5">
    <source>
        <dbReference type="PROSITE" id="PS50111"/>
    </source>
</evidence>
<evidence type="ECO:0000256" key="2">
    <source>
        <dbReference type="ARBA" id="ARBA00029447"/>
    </source>
</evidence>
<keyword evidence="4" id="KW-0472">Membrane</keyword>
<evidence type="ECO:0000256" key="3">
    <source>
        <dbReference type="PROSITE-ProRule" id="PRU00284"/>
    </source>
</evidence>
<dbReference type="SUPFAM" id="SSF58104">
    <property type="entry name" value="Methyl-accepting chemotaxis protein (MCP) signaling domain"/>
    <property type="match status" value="1"/>
</dbReference>
<dbReference type="RefSeq" id="WP_175531434.1">
    <property type="nucleotide sequence ID" value="NZ_JABWGL010000029.1"/>
</dbReference>
<dbReference type="GO" id="GO:0005886">
    <property type="term" value="C:plasma membrane"/>
    <property type="evidence" value="ECO:0007669"/>
    <property type="project" value="TreeGrafter"/>
</dbReference>
<name>A0AAP4PZF2_9BACT</name>
<dbReference type="GO" id="GO:0004888">
    <property type="term" value="F:transmembrane signaling receptor activity"/>
    <property type="evidence" value="ECO:0007669"/>
    <property type="project" value="TreeGrafter"/>
</dbReference>
<feature type="transmembrane region" description="Helical" evidence="4">
    <location>
        <begin position="187"/>
        <end position="208"/>
    </location>
</feature>
<dbReference type="Gene3D" id="1.10.287.950">
    <property type="entry name" value="Methyl-accepting chemotaxis protein"/>
    <property type="match status" value="1"/>
</dbReference>
<evidence type="ECO:0000259" key="6">
    <source>
        <dbReference type="PROSITE" id="PS50885"/>
    </source>
</evidence>
<dbReference type="InterPro" id="IPR003660">
    <property type="entry name" value="HAMP_dom"/>
</dbReference>
<keyword evidence="1" id="KW-0145">Chemotaxis</keyword>
<dbReference type="PANTHER" id="PTHR43531">
    <property type="entry name" value="PROTEIN ICFG"/>
    <property type="match status" value="1"/>
</dbReference>
<evidence type="ECO:0000256" key="1">
    <source>
        <dbReference type="ARBA" id="ARBA00022500"/>
    </source>
</evidence>
<sequence length="667" mass="74198">MSIKNKIIGAFLILIVVSIVSSILVSFNIKNINDNTDALAEKDFAGIAVLLEADRDSYQSNLALSQIMNLKDNQQIEKLITKGVEDNLLQIRQRFDKFKGFLKDELSSNSKEFDDFDKYYNLTKSNTQTLLKLVKDGKIDEAKTFYFSTYSKDYESMRDIIDFFSDETYKIVEKNKIEVDSLISSSLNTFVIITILTILITLFFSYAISKTFNSSIKKLQNGLLEFFNFLNKETKSASLLDTSSKDEIAQISEVINKNIIKTENLIVQDNLLIEDVKAVVSAVNDGKFTRRIEKSTENQNLEELKNIFNEMLESTKNSVAKDINELLRVLDNFAKLDFKERIQDNGKVAVGINNLVETITQMLVENKSNGLTLRESSDILLANVDKLNISSNEAAASLEETAAALEEVTSNIRNNTQNIAQMAKLSSEVTTSANQGEKLANETTVAMDEINNQVHLINDSISVIDQIAFQTNILSLNAAVEAATAGEAGKGFAVVAQEVRNLASRSAEAAREIKAIVENATNKANQGKEIATNMIDGYKELNQNISQTINLISDIEMSSKEQLAGIEQINDAVTQLDRQTQQNAAVANQTNDVASITDEIAKLIVSSADEKEFIGKHEVKAKKINSNKENFTTTKKSSSKIIEKNEVSKKDTKVVSAKTNNDEWESF</sequence>
<comment type="caution">
    <text evidence="7">The sequence shown here is derived from an EMBL/GenBank/DDBJ whole genome shotgun (WGS) entry which is preliminary data.</text>
</comment>
<dbReference type="GO" id="GO:0006935">
    <property type="term" value="P:chemotaxis"/>
    <property type="evidence" value="ECO:0007669"/>
    <property type="project" value="UniProtKB-KW"/>
</dbReference>
<proteinExistence type="inferred from homology"/>
<reference evidence="7" key="1">
    <citation type="journal article" date="2023" name="Microorganisms">
        <title>Genomic Characterization of Arcobacter butzleri Strains Isolated from Various Sources in Lithuania.</title>
        <authorList>
            <person name="Uljanovas D."/>
            <person name="Golz G."/>
            <person name="Fleischmann S."/>
            <person name="Kudirkiene E."/>
            <person name="Kasetiene N."/>
            <person name="Grineviciene A."/>
            <person name="Tamuleviciene E."/>
            <person name="Aksomaitiene J."/>
            <person name="Alter T."/>
            <person name="Malakauskas M."/>
        </authorList>
    </citation>
    <scope>NUCLEOTIDE SEQUENCE</scope>
    <source>
        <strain evidence="7">H19</strain>
    </source>
</reference>
<dbReference type="Proteomes" id="UP001171508">
    <property type="component" value="Unassembled WGS sequence"/>
</dbReference>
<dbReference type="SMART" id="SM00283">
    <property type="entry name" value="MA"/>
    <property type="match status" value="1"/>
</dbReference>
<dbReference type="PROSITE" id="PS50111">
    <property type="entry name" value="CHEMOTAXIS_TRANSDUC_2"/>
    <property type="match status" value="1"/>
</dbReference>
<dbReference type="EMBL" id="JAQJJM010000021">
    <property type="protein sequence ID" value="MDN5132777.1"/>
    <property type="molecule type" value="Genomic_DNA"/>
</dbReference>
<evidence type="ECO:0000313" key="7">
    <source>
        <dbReference type="EMBL" id="MDN5132777.1"/>
    </source>
</evidence>